<feature type="compositionally biased region" description="Gly residues" evidence="4">
    <location>
        <begin position="223"/>
        <end position="232"/>
    </location>
</feature>
<comment type="similarity">
    <text evidence="1">Belongs to the aspartyl/asparaginyl beta-hydroxylase family.</text>
</comment>
<dbReference type="PANTHER" id="PTHR46332:SF5">
    <property type="entry name" value="ASPARTATE BETA-HYDROXYLASE DOMAIN CONTAINING 2"/>
    <property type="match status" value="1"/>
</dbReference>
<protein>
    <recommendedName>
        <fullName evidence="5">Aspartyl/asparaginy/proline hydroxylase domain-containing protein</fullName>
    </recommendedName>
</protein>
<evidence type="ECO:0000256" key="2">
    <source>
        <dbReference type="ARBA" id="ARBA00022964"/>
    </source>
</evidence>
<dbReference type="Proteomes" id="UP001189429">
    <property type="component" value="Unassembled WGS sequence"/>
</dbReference>
<comment type="caution">
    <text evidence="6">The sequence shown here is derived from an EMBL/GenBank/DDBJ whole genome shotgun (WGS) entry which is preliminary data.</text>
</comment>
<proteinExistence type="inferred from homology"/>
<feature type="compositionally biased region" description="Basic residues" evidence="4">
    <location>
        <begin position="10"/>
        <end position="20"/>
    </location>
</feature>
<evidence type="ECO:0000256" key="4">
    <source>
        <dbReference type="SAM" id="MobiDB-lite"/>
    </source>
</evidence>
<keyword evidence="7" id="KW-1185">Reference proteome</keyword>
<dbReference type="Gene3D" id="2.60.120.330">
    <property type="entry name" value="B-lactam Antibiotic, Isopenicillin N Synthase, Chain"/>
    <property type="match status" value="1"/>
</dbReference>
<reference evidence="6" key="1">
    <citation type="submission" date="2023-10" db="EMBL/GenBank/DDBJ databases">
        <authorList>
            <person name="Chen Y."/>
            <person name="Shah S."/>
            <person name="Dougan E. K."/>
            <person name="Thang M."/>
            <person name="Chan C."/>
        </authorList>
    </citation>
    <scope>NUCLEOTIDE SEQUENCE [LARGE SCALE GENOMIC DNA]</scope>
</reference>
<dbReference type="InterPro" id="IPR051821">
    <property type="entry name" value="Asp/Asn_beta-hydroxylase"/>
</dbReference>
<evidence type="ECO:0000313" key="6">
    <source>
        <dbReference type="EMBL" id="CAK0911078.1"/>
    </source>
</evidence>
<dbReference type="InterPro" id="IPR027443">
    <property type="entry name" value="IPNS-like_sf"/>
</dbReference>
<evidence type="ECO:0000256" key="3">
    <source>
        <dbReference type="ARBA" id="ARBA00023002"/>
    </source>
</evidence>
<dbReference type="PANTHER" id="PTHR46332">
    <property type="entry name" value="ASPARTATE BETA-HYDROXYLASE DOMAIN-CONTAINING PROTEIN 2"/>
    <property type="match status" value="1"/>
</dbReference>
<feature type="non-terminal residue" evidence="6">
    <location>
        <position position="1"/>
    </location>
</feature>
<evidence type="ECO:0000259" key="5">
    <source>
        <dbReference type="Pfam" id="PF05118"/>
    </source>
</evidence>
<name>A0ABN9YEU3_9DINO</name>
<organism evidence="6 7">
    <name type="scientific">Prorocentrum cordatum</name>
    <dbReference type="NCBI Taxonomy" id="2364126"/>
    <lineage>
        <taxon>Eukaryota</taxon>
        <taxon>Sar</taxon>
        <taxon>Alveolata</taxon>
        <taxon>Dinophyceae</taxon>
        <taxon>Prorocentrales</taxon>
        <taxon>Prorocentraceae</taxon>
        <taxon>Prorocentrum</taxon>
    </lineage>
</organism>
<dbReference type="InterPro" id="IPR007803">
    <property type="entry name" value="Asp/Arg/Pro-Hydrxlase"/>
</dbReference>
<dbReference type="EMBL" id="CAUYUJ010022515">
    <property type="protein sequence ID" value="CAK0911078.1"/>
    <property type="molecule type" value="Genomic_DNA"/>
</dbReference>
<dbReference type="Pfam" id="PF05118">
    <property type="entry name" value="Asp_Arg_Hydrox"/>
    <property type="match status" value="1"/>
</dbReference>
<gene>
    <name evidence="6" type="ORF">PCOR1329_LOCUS85066</name>
</gene>
<feature type="domain" description="Aspartyl/asparaginy/proline hydroxylase" evidence="5">
    <location>
        <begin position="115"/>
        <end position="205"/>
    </location>
</feature>
<evidence type="ECO:0000256" key="1">
    <source>
        <dbReference type="ARBA" id="ARBA00007730"/>
    </source>
</evidence>
<feature type="region of interest" description="Disordered" evidence="4">
    <location>
        <begin position="210"/>
        <end position="232"/>
    </location>
</feature>
<feature type="region of interest" description="Disordered" evidence="4">
    <location>
        <begin position="1"/>
        <end position="23"/>
    </location>
</feature>
<keyword evidence="2" id="KW-0223">Dioxygenase</keyword>
<keyword evidence="3" id="KW-0560">Oxidoreductase</keyword>
<evidence type="ECO:0000313" key="7">
    <source>
        <dbReference type="Proteomes" id="UP001189429"/>
    </source>
</evidence>
<accession>A0ABN9YEU3</accession>
<sequence>PAREGAAPRAARRRDGRARRAPAAALALRPRHGRAAAGPAARGSGGARRLLAEGHVGRWPLSLASAPSGLGGSLARLLRGPQYTSEYCRPKLFFPFLEDRALWPSNDEVSAALVERWRDIREEFREVMSEVACSDINTRGLTARGQWSKVPLFSHGVAHEGNLGRCPVTASTLAGLPLCRALGSAYFSRMAGGTAVRAHFSAANISSQGGARGFGNRRRHVQVGGGPDTRFQ</sequence>